<proteinExistence type="predicted"/>
<comment type="caution">
    <text evidence="1">The sequence shown here is derived from an EMBL/GenBank/DDBJ whole genome shotgun (WGS) entry which is preliminary data.</text>
</comment>
<organism evidence="1 2">
    <name type="scientific">Irpex rosettiformis</name>
    <dbReference type="NCBI Taxonomy" id="378272"/>
    <lineage>
        <taxon>Eukaryota</taxon>
        <taxon>Fungi</taxon>
        <taxon>Dikarya</taxon>
        <taxon>Basidiomycota</taxon>
        <taxon>Agaricomycotina</taxon>
        <taxon>Agaricomycetes</taxon>
        <taxon>Polyporales</taxon>
        <taxon>Irpicaceae</taxon>
        <taxon>Irpex</taxon>
    </lineage>
</organism>
<evidence type="ECO:0000313" key="1">
    <source>
        <dbReference type="EMBL" id="KAI0088947.1"/>
    </source>
</evidence>
<keyword evidence="2" id="KW-1185">Reference proteome</keyword>
<name>A0ACB8U3N8_9APHY</name>
<accession>A0ACB8U3N8</accession>
<evidence type="ECO:0000313" key="2">
    <source>
        <dbReference type="Proteomes" id="UP001055072"/>
    </source>
</evidence>
<dbReference type="EMBL" id="MU274912">
    <property type="protein sequence ID" value="KAI0088947.1"/>
    <property type="molecule type" value="Genomic_DNA"/>
</dbReference>
<reference evidence="1" key="1">
    <citation type="journal article" date="2021" name="Environ. Microbiol.">
        <title>Gene family expansions and transcriptome signatures uncover fungal adaptations to wood decay.</title>
        <authorList>
            <person name="Hage H."/>
            <person name="Miyauchi S."/>
            <person name="Viragh M."/>
            <person name="Drula E."/>
            <person name="Min B."/>
            <person name="Chaduli D."/>
            <person name="Navarro D."/>
            <person name="Favel A."/>
            <person name="Norest M."/>
            <person name="Lesage-Meessen L."/>
            <person name="Balint B."/>
            <person name="Merenyi Z."/>
            <person name="de Eugenio L."/>
            <person name="Morin E."/>
            <person name="Martinez A.T."/>
            <person name="Baldrian P."/>
            <person name="Stursova M."/>
            <person name="Martinez M.J."/>
            <person name="Novotny C."/>
            <person name="Magnuson J.K."/>
            <person name="Spatafora J.W."/>
            <person name="Maurice S."/>
            <person name="Pangilinan J."/>
            <person name="Andreopoulos W."/>
            <person name="LaButti K."/>
            <person name="Hundley H."/>
            <person name="Na H."/>
            <person name="Kuo A."/>
            <person name="Barry K."/>
            <person name="Lipzen A."/>
            <person name="Henrissat B."/>
            <person name="Riley R."/>
            <person name="Ahrendt S."/>
            <person name="Nagy L.G."/>
            <person name="Grigoriev I.V."/>
            <person name="Martin F."/>
            <person name="Rosso M.N."/>
        </authorList>
    </citation>
    <scope>NUCLEOTIDE SEQUENCE</scope>
    <source>
        <strain evidence="1">CBS 384.51</strain>
    </source>
</reference>
<sequence>MGKSTRKAKVKLHPRRKRRVAPPRGPNVSLFHYLPNELLYIIRDFLPLDDLRSHIAFQSSCRQVRIVYAYDEKFWKAACIAYGIGKPNASKDFPYSISKCTWREIAILVVNHQECCDVPACARFVVPDHLKALWNKVKSPKEVHEQNIQYVGFDASIDFTLEELHGVSGPPRGMEPATLGQEKDLSLHTPGLCKFATSPPMQDIYINGLGFRLLVQNFYGVTVWDVIERIELFRWEHFSPTRLILAYEHHRHQLPCLNVFNWIETLTVGQCMPYIREILREPGNLDSHLSAELRRYRAWITQLHPLLPVRRLIVEAEEYVCQLVYTFVQTWA</sequence>
<dbReference type="Proteomes" id="UP001055072">
    <property type="component" value="Unassembled WGS sequence"/>
</dbReference>
<gene>
    <name evidence="1" type="ORF">BDY19DRAFT_158214</name>
</gene>
<protein>
    <submittedName>
        <fullName evidence="1">Uncharacterized protein</fullName>
    </submittedName>
</protein>